<dbReference type="AlphaFoldDB" id="A0A1G9JFL1"/>
<organism evidence="1 2">
    <name type="scientific">Kriegella aquimaris</name>
    <dbReference type="NCBI Taxonomy" id="192904"/>
    <lineage>
        <taxon>Bacteria</taxon>
        <taxon>Pseudomonadati</taxon>
        <taxon>Bacteroidota</taxon>
        <taxon>Flavobacteriia</taxon>
        <taxon>Flavobacteriales</taxon>
        <taxon>Flavobacteriaceae</taxon>
        <taxon>Kriegella</taxon>
    </lineage>
</organism>
<evidence type="ECO:0000313" key="2">
    <source>
        <dbReference type="Proteomes" id="UP000199440"/>
    </source>
</evidence>
<dbReference type="EMBL" id="FNGV01000001">
    <property type="protein sequence ID" value="SDL36248.1"/>
    <property type="molecule type" value="Genomic_DNA"/>
</dbReference>
<dbReference type="RefSeq" id="WP_176801306.1">
    <property type="nucleotide sequence ID" value="NZ_FNGV01000001.1"/>
</dbReference>
<accession>A0A1G9JFL1</accession>
<gene>
    <name evidence="1" type="ORF">SAMN04488514_101532</name>
</gene>
<protein>
    <submittedName>
        <fullName evidence="1">Uncharacterized protein</fullName>
    </submittedName>
</protein>
<sequence length="46" mass="5328">MTQRISKTKRFFMMNPIIQFFKFIWLSLKILVIVAGGHGGTRKAKS</sequence>
<dbReference type="Proteomes" id="UP000199440">
    <property type="component" value="Unassembled WGS sequence"/>
</dbReference>
<keyword evidence="2" id="KW-1185">Reference proteome</keyword>
<name>A0A1G9JFL1_9FLAO</name>
<reference evidence="1 2" key="1">
    <citation type="submission" date="2016-10" db="EMBL/GenBank/DDBJ databases">
        <authorList>
            <person name="de Groot N.N."/>
        </authorList>
    </citation>
    <scope>NUCLEOTIDE SEQUENCE [LARGE SCALE GENOMIC DNA]</scope>
    <source>
        <strain evidence="1 2">DSM 19886</strain>
    </source>
</reference>
<proteinExistence type="predicted"/>
<evidence type="ECO:0000313" key="1">
    <source>
        <dbReference type="EMBL" id="SDL36248.1"/>
    </source>
</evidence>
<dbReference type="STRING" id="192904.SAMN04488514_101532"/>